<dbReference type="GO" id="GO:0050660">
    <property type="term" value="F:flavin adenine dinucleotide binding"/>
    <property type="evidence" value="ECO:0007669"/>
    <property type="project" value="TreeGrafter"/>
</dbReference>
<dbReference type="SUPFAM" id="SSF52218">
    <property type="entry name" value="Flavoproteins"/>
    <property type="match status" value="1"/>
</dbReference>
<keyword evidence="5" id="KW-0288">FMN</keyword>
<dbReference type="InterPro" id="IPR003097">
    <property type="entry name" value="CysJ-like_FAD-binding"/>
</dbReference>
<evidence type="ECO:0000259" key="14">
    <source>
        <dbReference type="PROSITE" id="PS51384"/>
    </source>
</evidence>
<dbReference type="EC" id="1.16.1.8" evidence="11"/>
<keyword evidence="9" id="KW-0560">Oxidoreductase</keyword>
<keyword evidence="3" id="KW-0028">Amino-acid biosynthesis</keyword>
<name>A0AA88GP27_NAELO</name>
<keyword evidence="8" id="KW-0521">NADP</keyword>
<keyword evidence="4" id="KW-0285">Flavoprotein</keyword>
<dbReference type="PRINTS" id="PR00371">
    <property type="entry name" value="FPNCR"/>
</dbReference>
<dbReference type="InterPro" id="IPR008254">
    <property type="entry name" value="Flavodoxin/NO_synth"/>
</dbReference>
<evidence type="ECO:0000256" key="1">
    <source>
        <dbReference type="ARBA" id="ARBA00001917"/>
    </source>
</evidence>
<dbReference type="InterPro" id="IPR039261">
    <property type="entry name" value="FNR_nucleotide-bd"/>
</dbReference>
<feature type="domain" description="Flavodoxin-like" evidence="13">
    <location>
        <begin position="6"/>
        <end position="172"/>
    </location>
</feature>
<sequence>MSTTPLIICYGSETGNSKAIATRIYKACSELQFCKDTQLQTLNEFATIYKLRDRAKTIKQPTATDNTSPHILDSKVNMIIICSTTGNGDVPQNADSFYRFIKLKSTPAQFFENLSYSILGLGDSNYDLFCNAARNIDKRLLELGAERIGSRAEADEVVGLEVSVEPYIAQVLQSLRKIYSTEHVETESKASITDSVDTARSPHGAEYLTIVRADKMSDNAQSDDLNYYSLRLEELFGSHCDSSEDNLIYESDEHVPTSTVAQTPTIFFSSIRGARYLTTTESSKQVLHLELDMANAPMSQEASFKYEPGDALGIFCENDQEHVDLLIEKLKERGSFKLSPNDQPISDTDPISVKCTDDSKRCIFPKHISSLENEIVNVRTILTKRVDIMSPVTVPMLQVLAKYCSNFSEKNAILKLTFDTALYNTQIVKQRANLFDILSWYPSCKPSLSHLLQELPPLLPRYYSISSSPIKHPDEAHIAFSIIKFETPPPYHTIRHGSCTSWLQNKAKKFWSSEEQVKIPVFVKPSPNFRLPENLNTPIIMIGPGTGVVPFRGFLQHRECMLDKKQSDGINWLFFGCRSMKSDFLYREDLRDFETNSFVNLNLLVASSREADSGGGIWYGGSYIQDYLREYAANIVEMMTMKKGVLYVCGDAQGMAPQVNRVLHQIIEEECNYTPEQAKHVVSEWQETGRYLKEVWS</sequence>
<evidence type="ECO:0000313" key="15">
    <source>
        <dbReference type="EMBL" id="KAG2382676.1"/>
    </source>
</evidence>
<comment type="caution">
    <text evidence="15">The sequence shown here is derived from an EMBL/GenBank/DDBJ whole genome shotgun (WGS) entry which is preliminary data.</text>
</comment>
<keyword evidence="16" id="KW-1185">Reference proteome</keyword>
<dbReference type="Pfam" id="PF00175">
    <property type="entry name" value="NAD_binding_1"/>
    <property type="match status" value="1"/>
</dbReference>
<evidence type="ECO:0000256" key="9">
    <source>
        <dbReference type="ARBA" id="ARBA00023002"/>
    </source>
</evidence>
<dbReference type="GeneID" id="68097711"/>
<evidence type="ECO:0000259" key="13">
    <source>
        <dbReference type="PROSITE" id="PS50902"/>
    </source>
</evidence>
<feature type="domain" description="FAD-binding FR-type" evidence="14">
    <location>
        <begin position="264"/>
        <end position="532"/>
    </location>
</feature>
<dbReference type="GO" id="GO:0050667">
    <property type="term" value="P:homocysteine metabolic process"/>
    <property type="evidence" value="ECO:0007669"/>
    <property type="project" value="TreeGrafter"/>
</dbReference>
<dbReference type="Gene3D" id="3.40.50.80">
    <property type="entry name" value="Nucleotide-binding domain of ferredoxin-NADP reductase (FNR) module"/>
    <property type="match status" value="1"/>
</dbReference>
<comment type="cofactor">
    <cofactor evidence="2">
        <name>FAD</name>
        <dbReference type="ChEBI" id="CHEBI:57692"/>
    </cofactor>
</comment>
<evidence type="ECO:0000256" key="2">
    <source>
        <dbReference type="ARBA" id="ARBA00001974"/>
    </source>
</evidence>
<dbReference type="PROSITE" id="PS51384">
    <property type="entry name" value="FAD_FR"/>
    <property type="match status" value="1"/>
</dbReference>
<dbReference type="AlphaFoldDB" id="A0AA88GP27"/>
<dbReference type="InterPro" id="IPR017927">
    <property type="entry name" value="FAD-bd_FR_type"/>
</dbReference>
<dbReference type="EMBL" id="PYSW02000023">
    <property type="protein sequence ID" value="KAG2382676.1"/>
    <property type="molecule type" value="Genomic_DNA"/>
</dbReference>
<dbReference type="InterPro" id="IPR001094">
    <property type="entry name" value="Flavdoxin-like"/>
</dbReference>
<evidence type="ECO:0000256" key="4">
    <source>
        <dbReference type="ARBA" id="ARBA00022630"/>
    </source>
</evidence>
<dbReference type="GO" id="GO:0010181">
    <property type="term" value="F:FMN binding"/>
    <property type="evidence" value="ECO:0007669"/>
    <property type="project" value="InterPro"/>
</dbReference>
<dbReference type="InterPro" id="IPR001709">
    <property type="entry name" value="Flavoprot_Pyr_Nucl_cyt_Rdtase"/>
</dbReference>
<dbReference type="InterPro" id="IPR023173">
    <property type="entry name" value="NADPH_Cyt_P450_Rdtase_alpha"/>
</dbReference>
<protein>
    <recommendedName>
        <fullName evidence="12">Methionine synthase reductase</fullName>
        <ecNumber evidence="11">1.16.1.8</ecNumber>
    </recommendedName>
</protein>
<keyword evidence="10" id="KW-0486">Methionine biosynthesis</keyword>
<dbReference type="PROSITE" id="PS50902">
    <property type="entry name" value="FLAVODOXIN_LIKE"/>
    <property type="match status" value="1"/>
</dbReference>
<proteinExistence type="predicted"/>
<dbReference type="PANTHER" id="PTHR19384:SF84">
    <property type="entry name" value="METHIONINE SYNTHASE REDUCTASE"/>
    <property type="match status" value="1"/>
</dbReference>
<dbReference type="SUPFAM" id="SSF52343">
    <property type="entry name" value="Ferredoxin reductase-like, C-terminal NADP-linked domain"/>
    <property type="match status" value="1"/>
</dbReference>
<dbReference type="InterPro" id="IPR017938">
    <property type="entry name" value="Riboflavin_synthase-like_b-brl"/>
</dbReference>
<comment type="cofactor">
    <cofactor evidence="1">
        <name>FMN</name>
        <dbReference type="ChEBI" id="CHEBI:58210"/>
    </cofactor>
</comment>
<evidence type="ECO:0000256" key="6">
    <source>
        <dbReference type="ARBA" id="ARBA00022691"/>
    </source>
</evidence>
<keyword evidence="6" id="KW-0949">S-adenosyl-L-methionine</keyword>
<dbReference type="Gene3D" id="3.40.50.360">
    <property type="match status" value="1"/>
</dbReference>
<dbReference type="Pfam" id="PF00258">
    <property type="entry name" value="Flavodoxin_1"/>
    <property type="match status" value="1"/>
</dbReference>
<dbReference type="GO" id="GO:0009086">
    <property type="term" value="P:methionine biosynthetic process"/>
    <property type="evidence" value="ECO:0007669"/>
    <property type="project" value="UniProtKB-KW"/>
</dbReference>
<evidence type="ECO:0000256" key="3">
    <source>
        <dbReference type="ARBA" id="ARBA00022605"/>
    </source>
</evidence>
<evidence type="ECO:0000256" key="12">
    <source>
        <dbReference type="ARBA" id="ARBA00040659"/>
    </source>
</evidence>
<organism evidence="15 16">
    <name type="scientific">Naegleria lovaniensis</name>
    <name type="common">Amoeba</name>
    <dbReference type="NCBI Taxonomy" id="51637"/>
    <lineage>
        <taxon>Eukaryota</taxon>
        <taxon>Discoba</taxon>
        <taxon>Heterolobosea</taxon>
        <taxon>Tetramitia</taxon>
        <taxon>Eutetramitia</taxon>
        <taxon>Vahlkampfiidae</taxon>
        <taxon>Naegleria</taxon>
    </lineage>
</organism>
<evidence type="ECO:0000256" key="5">
    <source>
        <dbReference type="ARBA" id="ARBA00022643"/>
    </source>
</evidence>
<evidence type="ECO:0000256" key="8">
    <source>
        <dbReference type="ARBA" id="ARBA00022857"/>
    </source>
</evidence>
<dbReference type="InterPro" id="IPR029039">
    <property type="entry name" value="Flavoprotein-like_sf"/>
</dbReference>
<dbReference type="FunFam" id="3.40.50.80:FF:000001">
    <property type="entry name" value="NADPH--cytochrome P450 reductase 1"/>
    <property type="match status" value="1"/>
</dbReference>
<dbReference type="InterPro" id="IPR001433">
    <property type="entry name" value="OxRdtase_FAD/NAD-bd"/>
</dbReference>
<evidence type="ECO:0000313" key="16">
    <source>
        <dbReference type="Proteomes" id="UP000816034"/>
    </source>
</evidence>
<evidence type="ECO:0000256" key="7">
    <source>
        <dbReference type="ARBA" id="ARBA00022827"/>
    </source>
</evidence>
<keyword evidence="7" id="KW-0274">FAD</keyword>
<dbReference type="Gene3D" id="2.40.30.10">
    <property type="entry name" value="Translation factors"/>
    <property type="match status" value="1"/>
</dbReference>
<dbReference type="RefSeq" id="XP_044548355.1">
    <property type="nucleotide sequence ID" value="XM_044694986.1"/>
</dbReference>
<dbReference type="Pfam" id="PF00667">
    <property type="entry name" value="FAD_binding_1"/>
    <property type="match status" value="1"/>
</dbReference>
<reference evidence="15 16" key="1">
    <citation type="journal article" date="2018" name="BMC Genomics">
        <title>The genome of Naegleria lovaniensis, the basis for a comparative approach to unravel pathogenicity factors of the human pathogenic amoeba N. fowleri.</title>
        <authorList>
            <person name="Liechti N."/>
            <person name="Schurch N."/>
            <person name="Bruggmann R."/>
            <person name="Wittwer M."/>
        </authorList>
    </citation>
    <scope>NUCLEOTIDE SEQUENCE [LARGE SCALE GENOMIC DNA]</scope>
    <source>
        <strain evidence="15 16">ATCC 30569</strain>
    </source>
</reference>
<dbReference type="Gene3D" id="1.20.990.10">
    <property type="entry name" value="NADPH-cytochrome p450 Reductase, Chain A, domain 3"/>
    <property type="match status" value="1"/>
</dbReference>
<dbReference type="GO" id="GO:0005829">
    <property type="term" value="C:cytosol"/>
    <property type="evidence" value="ECO:0007669"/>
    <property type="project" value="TreeGrafter"/>
</dbReference>
<dbReference type="Proteomes" id="UP000816034">
    <property type="component" value="Unassembled WGS sequence"/>
</dbReference>
<evidence type="ECO:0000256" key="10">
    <source>
        <dbReference type="ARBA" id="ARBA00023167"/>
    </source>
</evidence>
<dbReference type="SUPFAM" id="SSF63380">
    <property type="entry name" value="Riboflavin synthase domain-like"/>
    <property type="match status" value="1"/>
</dbReference>
<accession>A0AA88GP27</accession>
<evidence type="ECO:0000256" key="11">
    <source>
        <dbReference type="ARBA" id="ARBA00039088"/>
    </source>
</evidence>
<gene>
    <name evidence="15" type="ORF">C9374_005256</name>
</gene>
<dbReference type="GO" id="GO:0030586">
    <property type="term" value="F:[methionine synthase] reductase (NADPH) activity"/>
    <property type="evidence" value="ECO:0007669"/>
    <property type="project" value="UniProtKB-EC"/>
</dbReference>
<dbReference type="PANTHER" id="PTHR19384">
    <property type="entry name" value="NITRIC OXIDE SYNTHASE-RELATED"/>
    <property type="match status" value="1"/>
</dbReference>
<dbReference type="PRINTS" id="PR00369">
    <property type="entry name" value="FLAVODOXIN"/>
</dbReference>